<feature type="transmembrane region" description="Helical" evidence="2">
    <location>
        <begin position="561"/>
        <end position="583"/>
    </location>
</feature>
<sequence length="821" mass="89376">MQGMPMTWMNDNSQVDYSQQDGDETAESRQMPQSRSRQQSQQLSQAAEVSQPLDSVQAPVSGSVPTADSPSAQAVPSEPAPRAGAVPAESGQSGQSSAVADFSTSQESEVNPQSAVSQAFHEPVADGAEPSRQTHAQTQDTQHEQVTRQQRDRRQELHQNPYVEHMTPDAPASPARTGQPYPQAPYRGAANFAASPQYVAPTRSSSVPQAAPGPQSMAYPPVMGYPPIPQYAPVQVPMAQPYGPQYWAAPQQYPVAPQQMPYPMQQVPFPSPVAVPPQAYAGAPYGYPGQSPQPAVPVQQPAPQTQQAEWGCQPQQQAPLQQPHQPQQTPHPQQPQSAMPQQAQSQYRPEDAAQPVAADPEYAAESLPQSESPSQPSSEAQSEAQTPLHPSPSQAQQQPQAQMPQSQMPPQTHSQMPSQPADSAYTAYSAYPVQPAYPAPPAYPPYFPQVFPPAQFVQMLPQQWQAWWQNKRRTQAAKHDYSIVGWALTLIIGVWMVGTFLVMVGVSLSKNSESIPNGVLLLLSNLPLYAIAMPLSLLVFRNVPRLATKRFDMSPGTFIKLFVATVPIMFIGSIIGNLVAAPFSAEDTLDSALMNTDYVSLFLLTCVCAPIFEEWIFRKEIIDRTRKYGEKTAIIVSALCFGLFHGNVRQFFYAFGLGLILGYMYVRTSKLWYSMLMHALVNLNGGTISIWVTSQIDDKALSRAMEQSADATMREVQRQLSGVIIVGVYALIMLSLFVAGIVILVRNRKRFVFFDAPEQLEQGTGVKTALGNAGMIVFLVIGILMTISALVMSQIPAEGSVDVGGAGSATMLLQMVGVFLG</sequence>
<evidence type="ECO:0000259" key="3">
    <source>
        <dbReference type="Pfam" id="PF02517"/>
    </source>
</evidence>
<feature type="compositionally biased region" description="Polar residues" evidence="1">
    <location>
        <begin position="9"/>
        <end position="20"/>
    </location>
</feature>
<feature type="region of interest" description="Disordered" evidence="1">
    <location>
        <begin position="1"/>
        <end position="187"/>
    </location>
</feature>
<evidence type="ECO:0000313" key="4">
    <source>
        <dbReference type="EMBL" id="KAB8292883.1"/>
    </source>
</evidence>
<dbReference type="GO" id="GO:0004175">
    <property type="term" value="F:endopeptidase activity"/>
    <property type="evidence" value="ECO:0007669"/>
    <property type="project" value="UniProtKB-ARBA"/>
</dbReference>
<feature type="domain" description="CAAX prenyl protease 2/Lysostaphin resistance protein A-like" evidence="3">
    <location>
        <begin position="598"/>
        <end position="683"/>
    </location>
</feature>
<accession>A0A6A2V643</accession>
<dbReference type="Proteomes" id="UP000440041">
    <property type="component" value="Unassembled WGS sequence"/>
</dbReference>
<dbReference type="GO" id="GO:0006508">
    <property type="term" value="P:proteolysis"/>
    <property type="evidence" value="ECO:0007669"/>
    <property type="project" value="UniProtKB-KW"/>
</dbReference>
<reference evidence="4 5" key="1">
    <citation type="submission" date="2019-09" db="EMBL/GenBank/DDBJ databases">
        <title>Characterization of the phylogenetic diversity of two novel species belonging to the genus Bifidobacterium: Bifidobacterium cebidarum sp. nov. and Bifidobacterium leontopitheci sp. nov.</title>
        <authorList>
            <person name="Lugli G.A."/>
            <person name="Duranti S."/>
            <person name="Milani C."/>
            <person name="Turroni F."/>
            <person name="Ventura M."/>
        </authorList>
    </citation>
    <scope>NUCLEOTIDE SEQUENCE [LARGE SCALE GENOMIC DNA]</scope>
    <source>
        <strain evidence="4 5">DSM 100238</strain>
    </source>
</reference>
<feature type="transmembrane region" description="Helical" evidence="2">
    <location>
        <begin position="598"/>
        <end position="616"/>
    </location>
</feature>
<dbReference type="GO" id="GO:0080120">
    <property type="term" value="P:CAAX-box protein maturation"/>
    <property type="evidence" value="ECO:0007669"/>
    <property type="project" value="UniProtKB-ARBA"/>
</dbReference>
<keyword evidence="4" id="KW-0378">Hydrolase</keyword>
<comment type="caution">
    <text evidence="4">The sequence shown here is derived from an EMBL/GenBank/DDBJ whole genome shotgun (WGS) entry which is preliminary data.</text>
</comment>
<feature type="compositionally biased region" description="Polar residues" evidence="1">
    <location>
        <begin position="52"/>
        <end position="74"/>
    </location>
</feature>
<evidence type="ECO:0000256" key="2">
    <source>
        <dbReference type="SAM" id="Phobius"/>
    </source>
</evidence>
<feature type="transmembrane region" description="Helical" evidence="2">
    <location>
        <begin position="518"/>
        <end position="540"/>
    </location>
</feature>
<dbReference type="AlphaFoldDB" id="A0A6A2V643"/>
<feature type="compositionally biased region" description="Low complexity" evidence="1">
    <location>
        <begin position="363"/>
        <end position="420"/>
    </location>
</feature>
<name>A0A6A2V643_9BIFI</name>
<feature type="region of interest" description="Disordered" evidence="1">
    <location>
        <begin position="265"/>
        <end position="423"/>
    </location>
</feature>
<feature type="transmembrane region" description="Helical" evidence="2">
    <location>
        <begin position="650"/>
        <end position="666"/>
    </location>
</feature>
<feature type="compositionally biased region" description="Polar residues" evidence="1">
    <location>
        <begin position="131"/>
        <end position="140"/>
    </location>
</feature>
<keyword evidence="2" id="KW-1133">Transmembrane helix</keyword>
<gene>
    <name evidence="4" type="ORF">DSM100238_1762</name>
</gene>
<dbReference type="PANTHER" id="PTHR36435:SF1">
    <property type="entry name" value="CAAX AMINO TERMINAL PROTEASE FAMILY PROTEIN"/>
    <property type="match status" value="1"/>
</dbReference>
<feature type="transmembrane region" description="Helical" evidence="2">
    <location>
        <begin position="723"/>
        <end position="745"/>
    </location>
</feature>
<feature type="compositionally biased region" description="Low complexity" evidence="1">
    <location>
        <begin position="288"/>
        <end position="346"/>
    </location>
</feature>
<feature type="transmembrane region" description="Helical" evidence="2">
    <location>
        <begin position="769"/>
        <end position="791"/>
    </location>
</feature>
<feature type="transmembrane region" description="Helical" evidence="2">
    <location>
        <begin position="803"/>
        <end position="820"/>
    </location>
</feature>
<feature type="transmembrane region" description="Helical" evidence="2">
    <location>
        <begin position="481"/>
        <end position="506"/>
    </location>
</feature>
<dbReference type="InterPro" id="IPR052710">
    <property type="entry name" value="CAAX_protease"/>
</dbReference>
<feature type="compositionally biased region" description="Basic and acidic residues" evidence="1">
    <location>
        <begin position="141"/>
        <end position="157"/>
    </location>
</feature>
<organism evidence="4 5">
    <name type="scientific">Bifidobacterium apri</name>
    <dbReference type="NCBI Taxonomy" id="1769423"/>
    <lineage>
        <taxon>Bacteria</taxon>
        <taxon>Bacillati</taxon>
        <taxon>Actinomycetota</taxon>
        <taxon>Actinomycetes</taxon>
        <taxon>Bifidobacteriales</taxon>
        <taxon>Bifidobacteriaceae</taxon>
        <taxon>Bifidobacterium</taxon>
    </lineage>
</organism>
<evidence type="ECO:0000256" key="1">
    <source>
        <dbReference type="SAM" id="MobiDB-lite"/>
    </source>
</evidence>
<keyword evidence="2" id="KW-0472">Membrane</keyword>
<feature type="compositionally biased region" description="Polar residues" evidence="1">
    <location>
        <begin position="90"/>
        <end position="117"/>
    </location>
</feature>
<keyword evidence="4" id="KW-0645">Protease</keyword>
<dbReference type="EMBL" id="WBSO01000021">
    <property type="protein sequence ID" value="KAB8292883.1"/>
    <property type="molecule type" value="Genomic_DNA"/>
</dbReference>
<evidence type="ECO:0000313" key="5">
    <source>
        <dbReference type="Proteomes" id="UP000440041"/>
    </source>
</evidence>
<keyword evidence="5" id="KW-1185">Reference proteome</keyword>
<protein>
    <submittedName>
        <fullName evidence="4">CAAX amino terminal protease family protein</fullName>
    </submittedName>
</protein>
<proteinExistence type="predicted"/>
<feature type="compositionally biased region" description="Low complexity" evidence="1">
    <location>
        <begin position="28"/>
        <end position="45"/>
    </location>
</feature>
<dbReference type="InterPro" id="IPR003675">
    <property type="entry name" value="Rce1/LyrA-like_dom"/>
</dbReference>
<keyword evidence="2" id="KW-0812">Transmembrane</keyword>
<dbReference type="PANTHER" id="PTHR36435">
    <property type="entry name" value="SLR1288 PROTEIN"/>
    <property type="match status" value="1"/>
</dbReference>
<dbReference type="Pfam" id="PF02517">
    <property type="entry name" value="Rce1-like"/>
    <property type="match status" value="1"/>
</dbReference>